<evidence type="ECO:0000256" key="2">
    <source>
        <dbReference type="ARBA" id="ARBA00022737"/>
    </source>
</evidence>
<evidence type="ECO:0000313" key="4">
    <source>
        <dbReference type="EMBL" id="MVB11122.1"/>
    </source>
</evidence>
<dbReference type="RefSeq" id="WP_156990450.1">
    <property type="nucleotide sequence ID" value="NZ_VWXL01000052.1"/>
</dbReference>
<protein>
    <submittedName>
        <fullName evidence="4">Leucine Rich repeat protein</fullName>
    </submittedName>
</protein>
<evidence type="ECO:0000313" key="5">
    <source>
        <dbReference type="Proteomes" id="UP000469440"/>
    </source>
</evidence>
<accession>A0A6N8HZD0</accession>
<keyword evidence="1" id="KW-0433">Leucine-rich repeat</keyword>
<dbReference type="EMBL" id="VWXL01000052">
    <property type="protein sequence ID" value="MVB11122.1"/>
    <property type="molecule type" value="Genomic_DNA"/>
</dbReference>
<evidence type="ECO:0000256" key="1">
    <source>
        <dbReference type="ARBA" id="ARBA00022614"/>
    </source>
</evidence>
<dbReference type="AlphaFoldDB" id="A0A6N8HZD0"/>
<sequence length="376" mass="40521">MAAFLIFLSAGCDKTSIPTRFSPPRASSAASGSAPGASSSASSASSAASSFEALDKVIPNDDSGIPDRAFYKAVLETKQQDGKTPVDENGDGKLQTGEARAVPYTAHWERKGIRSVQGVEYLSAVEIHLEHNKVSDLSPLVKRARTAAKSDLISVYLNGNRVTGLYSLTAPMLLLNSAGLLFDHLDLSDNEITDLSPLGLLKITGIKYLNLSHNEITGIDALSGAMFEVLDLSYNRIEKVGALHTDVIYLDLSHNRIARVQSLSGKFLTQLYLSDNALTDLDFLRDIPGEGTSGKGLLCLDASDNRLASLPDFKGWGWTNLSPEKQDGAYQVDFRGNRLAEKELKSKLPEAFLTAKGAEEDGAKWLKEQVGSQKTA</sequence>
<reference evidence="4 5" key="1">
    <citation type="submission" date="2019-09" db="EMBL/GenBank/DDBJ databases">
        <title>Genome sequence of Clostridium sp. EA1.</title>
        <authorList>
            <person name="Poehlein A."/>
            <person name="Bengelsdorf F.R."/>
            <person name="Daniel R."/>
        </authorList>
    </citation>
    <scope>NUCLEOTIDE SEQUENCE [LARGE SCALE GENOMIC DNA]</scope>
    <source>
        <strain evidence="4 5">EA1</strain>
    </source>
</reference>
<dbReference type="Proteomes" id="UP000469440">
    <property type="component" value="Unassembled WGS sequence"/>
</dbReference>
<organism evidence="4 5">
    <name type="scientific">Caproicibacter fermentans</name>
    <dbReference type="NCBI Taxonomy" id="2576756"/>
    <lineage>
        <taxon>Bacteria</taxon>
        <taxon>Bacillati</taxon>
        <taxon>Bacillota</taxon>
        <taxon>Clostridia</taxon>
        <taxon>Eubacteriales</taxon>
        <taxon>Acutalibacteraceae</taxon>
        <taxon>Caproicibacter</taxon>
    </lineage>
</organism>
<dbReference type="PANTHER" id="PTHR24366:SF96">
    <property type="entry name" value="LEUCINE RICH REPEAT CONTAINING 53"/>
    <property type="match status" value="1"/>
</dbReference>
<dbReference type="SUPFAM" id="SSF52058">
    <property type="entry name" value="L domain-like"/>
    <property type="match status" value="1"/>
</dbReference>
<dbReference type="InterPro" id="IPR032675">
    <property type="entry name" value="LRR_dom_sf"/>
</dbReference>
<dbReference type="PROSITE" id="PS51450">
    <property type="entry name" value="LRR"/>
    <property type="match status" value="3"/>
</dbReference>
<dbReference type="Pfam" id="PF13855">
    <property type="entry name" value="LRR_8"/>
    <property type="match status" value="1"/>
</dbReference>
<gene>
    <name evidence="4" type="ORF">CAFE_18250</name>
</gene>
<dbReference type="Gene3D" id="3.80.10.10">
    <property type="entry name" value="Ribonuclease Inhibitor"/>
    <property type="match status" value="2"/>
</dbReference>
<dbReference type="PANTHER" id="PTHR24366">
    <property type="entry name" value="IG(IMMUNOGLOBULIN) AND LRR(LEUCINE RICH REPEAT) DOMAINS"/>
    <property type="match status" value="1"/>
</dbReference>
<keyword evidence="5" id="KW-1185">Reference proteome</keyword>
<name>A0A6N8HZD0_9FIRM</name>
<keyword evidence="2" id="KW-0677">Repeat</keyword>
<feature type="compositionally biased region" description="Low complexity" evidence="3">
    <location>
        <begin position="22"/>
        <end position="45"/>
    </location>
</feature>
<comment type="caution">
    <text evidence="4">The sequence shown here is derived from an EMBL/GenBank/DDBJ whole genome shotgun (WGS) entry which is preliminary data.</text>
</comment>
<dbReference type="OrthoDB" id="2068450at2"/>
<dbReference type="InterPro" id="IPR001611">
    <property type="entry name" value="Leu-rich_rpt"/>
</dbReference>
<proteinExistence type="predicted"/>
<evidence type="ECO:0000256" key="3">
    <source>
        <dbReference type="SAM" id="MobiDB-lite"/>
    </source>
</evidence>
<feature type="region of interest" description="Disordered" evidence="3">
    <location>
        <begin position="18"/>
        <end position="45"/>
    </location>
</feature>